<evidence type="ECO:0000313" key="4">
    <source>
        <dbReference type="Proteomes" id="UP000601435"/>
    </source>
</evidence>
<feature type="compositionally biased region" description="Polar residues" evidence="2">
    <location>
        <begin position="612"/>
        <end position="622"/>
    </location>
</feature>
<feature type="coiled-coil region" evidence="1">
    <location>
        <begin position="527"/>
        <end position="554"/>
    </location>
</feature>
<proteinExistence type="predicted"/>
<dbReference type="AlphaFoldDB" id="A0A812Y5Y9"/>
<accession>A0A812Y5Y9</accession>
<feature type="region of interest" description="Disordered" evidence="2">
    <location>
        <begin position="293"/>
        <end position="345"/>
    </location>
</feature>
<sequence length="845" mass="93972">ATEQALPIVQALTADDATPDLNQEAVEQLMAVFQDRVTNAMAQEERIHPAALHEWLREAIVSVMEQSPTSPAWGFVPTAMVARGRSPGKHKGKGKGKAKAKGKPQPPEQQPTTTAEPEFYRISDPLGADTFSGSRDPELDADYREAILLESFRADSELHDPFPGDSSDDGAPGSYNVEELDDALERQTAEEEAQRELDEAFARARQQIAGEEEPDSITVLESASAPANKLQVRHVAGRELQRLDYQARNPVHVPAVPHWHGLTDQDREEENRAQADAWHRRRDAILAEAHAKLAERNPSGSSGAGNPLGPDRSELIAWSCSREERGSGQGTHTGSGEGTGDGPSPVAMVLLAPVPDYDRLVNGCLCSKTSVHFERPASEWPNIIVFTGGAKYQFDAQGRDRKRIHHKDGWVDSLHRSVAMGTLISAGLYVLGMDHFLGHLHANASWADMRCGGKCARCRGHFDHAEATQLGNRVLAQIDPQMTRSHVAPQYAQQAAKGRYLTRTFRSCANAGAGPEWIEWRFAIRELQESKDRNAALELRIQDLEAQNRNLYGQACVVEEWNVRFQDQQEKGFLSGYYLQTLQQSPRSTRRGTPGRGRSTRGRSNSEDETYISRSSTPQRSRSGFFRRGKMGDRSMTPAEVVDSPRHQPLRVQLEVPPTGPALATALRSEMVTAPWRSSWRRLSTKFLESTPWAANLSFPDLMDLARAIKRNLNDEPGSIRIMLRDAPMEAQVPPLADFPLPSGGSRRFMVLARPALADAGFMDHRSTYRGERKPEGQGKKRQQREQFRGAYRGDGAQELMQLPILLSLSKAPETGKRFQGNENQPDDHLHHLDLWSDDEISKQL</sequence>
<gene>
    <name evidence="3" type="ORF">SNEC2469_LOCUS22625</name>
</gene>
<feature type="compositionally biased region" description="Basic residues" evidence="2">
    <location>
        <begin position="86"/>
        <end position="102"/>
    </location>
</feature>
<feature type="region of interest" description="Disordered" evidence="2">
    <location>
        <begin position="154"/>
        <end position="176"/>
    </location>
</feature>
<reference evidence="3" key="1">
    <citation type="submission" date="2021-02" db="EMBL/GenBank/DDBJ databases">
        <authorList>
            <person name="Dougan E. K."/>
            <person name="Rhodes N."/>
            <person name="Thang M."/>
            <person name="Chan C."/>
        </authorList>
    </citation>
    <scope>NUCLEOTIDE SEQUENCE</scope>
</reference>
<feature type="compositionally biased region" description="Gly residues" evidence="2">
    <location>
        <begin position="327"/>
        <end position="341"/>
    </location>
</feature>
<feature type="region of interest" description="Disordered" evidence="2">
    <location>
        <begin position="82"/>
        <end position="137"/>
    </location>
</feature>
<dbReference type="EMBL" id="CAJNJA010041297">
    <property type="protein sequence ID" value="CAE7773735.1"/>
    <property type="molecule type" value="Genomic_DNA"/>
</dbReference>
<feature type="non-terminal residue" evidence="3">
    <location>
        <position position="1"/>
    </location>
</feature>
<feature type="region of interest" description="Disordered" evidence="2">
    <location>
        <begin position="815"/>
        <end position="845"/>
    </location>
</feature>
<evidence type="ECO:0000313" key="3">
    <source>
        <dbReference type="EMBL" id="CAE7773735.1"/>
    </source>
</evidence>
<dbReference type="OrthoDB" id="10333881at2759"/>
<evidence type="ECO:0000256" key="2">
    <source>
        <dbReference type="SAM" id="MobiDB-lite"/>
    </source>
</evidence>
<feature type="compositionally biased region" description="Basic and acidic residues" evidence="2">
    <location>
        <begin position="826"/>
        <end position="845"/>
    </location>
</feature>
<keyword evidence="1" id="KW-0175">Coiled coil</keyword>
<keyword evidence="4" id="KW-1185">Reference proteome</keyword>
<comment type="caution">
    <text evidence="3">The sequence shown here is derived from an EMBL/GenBank/DDBJ whole genome shotgun (WGS) entry which is preliminary data.</text>
</comment>
<feature type="region of interest" description="Disordered" evidence="2">
    <location>
        <begin position="584"/>
        <end position="643"/>
    </location>
</feature>
<protein>
    <submittedName>
        <fullName evidence="3">Uncharacterized protein</fullName>
    </submittedName>
</protein>
<feature type="region of interest" description="Disordered" evidence="2">
    <location>
        <begin position="763"/>
        <end position="786"/>
    </location>
</feature>
<organism evidence="3 4">
    <name type="scientific">Symbiodinium necroappetens</name>
    <dbReference type="NCBI Taxonomy" id="1628268"/>
    <lineage>
        <taxon>Eukaryota</taxon>
        <taxon>Sar</taxon>
        <taxon>Alveolata</taxon>
        <taxon>Dinophyceae</taxon>
        <taxon>Suessiales</taxon>
        <taxon>Symbiodiniaceae</taxon>
        <taxon>Symbiodinium</taxon>
    </lineage>
</organism>
<feature type="non-terminal residue" evidence="3">
    <location>
        <position position="845"/>
    </location>
</feature>
<evidence type="ECO:0000256" key="1">
    <source>
        <dbReference type="SAM" id="Coils"/>
    </source>
</evidence>
<name>A0A812Y5Y9_9DINO</name>
<dbReference type="Proteomes" id="UP000601435">
    <property type="component" value="Unassembled WGS sequence"/>
</dbReference>